<dbReference type="PANTHER" id="PTHR31223">
    <property type="entry name" value="LOG FAMILY PROTEIN YJL055W"/>
    <property type="match status" value="1"/>
</dbReference>
<dbReference type="Gene3D" id="3.40.50.450">
    <property type="match status" value="1"/>
</dbReference>
<gene>
    <name evidence="4" type="ORF">MARI151_60679</name>
</gene>
<organism evidence="4 5">
    <name type="scientific">Maribacter litoralis</name>
    <dbReference type="NCBI Taxonomy" id="2059726"/>
    <lineage>
        <taxon>Bacteria</taxon>
        <taxon>Pseudomonadati</taxon>
        <taxon>Bacteroidota</taxon>
        <taxon>Flavobacteriia</taxon>
        <taxon>Flavobacteriales</taxon>
        <taxon>Flavobacteriaceae</taxon>
        <taxon>Maribacter</taxon>
    </lineage>
</organism>
<dbReference type="GO" id="GO:0008714">
    <property type="term" value="F:AMP nucleosidase activity"/>
    <property type="evidence" value="ECO:0007669"/>
    <property type="project" value="UniProtKB-EC"/>
</dbReference>
<dbReference type="NCBIfam" id="TIGR00730">
    <property type="entry name" value="Rossman fold protein, TIGR00730 family"/>
    <property type="match status" value="1"/>
</dbReference>
<dbReference type="InterPro" id="IPR005269">
    <property type="entry name" value="LOG"/>
</dbReference>
<dbReference type="AlphaFoldDB" id="A0A653XRU3"/>
<evidence type="ECO:0000313" key="4">
    <source>
        <dbReference type="EMBL" id="VXC32866.1"/>
    </source>
</evidence>
<protein>
    <recommendedName>
        <fullName evidence="3">Cytokinin riboside 5'-monophosphate phosphoribohydrolase</fullName>
        <ecNumber evidence="3">3.2.2.n1</ecNumber>
    </recommendedName>
</protein>
<dbReference type="EMBL" id="CABWLR010000006">
    <property type="protein sequence ID" value="VXC32866.1"/>
    <property type="molecule type" value="Genomic_DNA"/>
</dbReference>
<evidence type="ECO:0000256" key="2">
    <source>
        <dbReference type="ARBA" id="ARBA00006763"/>
    </source>
</evidence>
<evidence type="ECO:0000256" key="1">
    <source>
        <dbReference type="ARBA" id="ARBA00000274"/>
    </source>
</evidence>
<proteinExistence type="inferred from homology"/>
<evidence type="ECO:0000256" key="3">
    <source>
        <dbReference type="RuleBase" id="RU363015"/>
    </source>
</evidence>
<dbReference type="RefSeq" id="WP_159304228.1">
    <property type="nucleotide sequence ID" value="NZ_LR733271.1"/>
</dbReference>
<keyword evidence="3" id="KW-0203">Cytokinin biosynthesis</keyword>
<sequence length="193" mass="21348">MKSIVVFCGSSEGGNTEYGEAALALGSTMAEKDIQLVYGGAKIGIMGKVAEGVLQNGGKVIGVIPVFLKKKEVVHEGLTQLIVTQNMHERKLKMHELSEGIIMLPGGFGTLEEFFEMLTWSQLGLHQYPIGILNTNGFYDSLLNMMHDMVQEGFVKQEHINTILVDNDINALLNKIKCYVPLPTPKWIKKDQL</sequence>
<dbReference type="GO" id="GO:0005829">
    <property type="term" value="C:cytosol"/>
    <property type="evidence" value="ECO:0007669"/>
    <property type="project" value="TreeGrafter"/>
</dbReference>
<keyword evidence="5" id="KW-1185">Reference proteome</keyword>
<comment type="catalytic activity">
    <reaction evidence="1">
        <text>AMP + H2O = D-ribose 5-phosphate + adenine</text>
        <dbReference type="Rhea" id="RHEA:20129"/>
        <dbReference type="ChEBI" id="CHEBI:15377"/>
        <dbReference type="ChEBI" id="CHEBI:16708"/>
        <dbReference type="ChEBI" id="CHEBI:78346"/>
        <dbReference type="ChEBI" id="CHEBI:456215"/>
        <dbReference type="EC" id="3.2.2.4"/>
    </reaction>
</comment>
<dbReference type="GO" id="GO:0009691">
    <property type="term" value="P:cytokinin biosynthetic process"/>
    <property type="evidence" value="ECO:0007669"/>
    <property type="project" value="UniProtKB-UniRule"/>
</dbReference>
<keyword evidence="3 4" id="KW-0378">Hydrolase</keyword>
<dbReference type="PANTHER" id="PTHR31223:SF70">
    <property type="entry name" value="LOG FAMILY PROTEIN YJL055W"/>
    <property type="match status" value="1"/>
</dbReference>
<dbReference type="Pfam" id="PF03641">
    <property type="entry name" value="Lysine_decarbox"/>
    <property type="match status" value="1"/>
</dbReference>
<dbReference type="EC" id="3.2.2.n1" evidence="3"/>
<comment type="similarity">
    <text evidence="2 3">Belongs to the LOG family.</text>
</comment>
<accession>A0A653XRU3</accession>
<dbReference type="Proteomes" id="UP000430202">
    <property type="component" value="Unassembled WGS sequence"/>
</dbReference>
<name>A0A653XRU3_9FLAO</name>
<dbReference type="InterPro" id="IPR031100">
    <property type="entry name" value="LOG_fam"/>
</dbReference>
<dbReference type="SUPFAM" id="SSF102405">
    <property type="entry name" value="MCP/YpsA-like"/>
    <property type="match status" value="1"/>
</dbReference>
<reference evidence="4 5" key="1">
    <citation type="submission" date="2019-10" db="EMBL/GenBank/DDBJ databases">
        <authorList>
            <person name="Karimi E."/>
        </authorList>
    </citation>
    <scope>NUCLEOTIDE SEQUENCE [LARGE SCALE GENOMIC DNA]</scope>
    <source>
        <strain evidence="4">Maribacter sp. 151</strain>
    </source>
</reference>
<evidence type="ECO:0000313" key="5">
    <source>
        <dbReference type="Proteomes" id="UP000430202"/>
    </source>
</evidence>
<keyword evidence="4" id="KW-0326">Glycosidase</keyword>